<reference evidence="2" key="1">
    <citation type="submission" date="2013-05" db="EMBL/GenBank/DDBJ databases">
        <title>Comparative study of Anaplasma phagocytophilum detected in Ixodes persulcatus ticks and other sources in East Asian countries.</title>
        <authorList>
            <person name="Masuzawa T."/>
            <person name="Masuda S."/>
            <person name="Fukui T."/>
            <person name="Ohashi N."/>
            <person name="Khasnatinov M.A."/>
            <person name="Danchinova G.A."/>
            <person name="Ivanov L.I."/>
        </authorList>
    </citation>
    <scope>NUCLEOTIDE SEQUENCE</scope>
</reference>
<sequence>GKDIVQFAKAVEISHPIIDSKVCSGTHAKASDAQSSSASYGKSANSTTTEQCSGFEGTATNGTFNGFASGVGLSEGKNWPTGKYYKTSSAVDGKTNSNAVAKDLVALNSDEKTIVA</sequence>
<feature type="region of interest" description="Disordered" evidence="1">
    <location>
        <begin position="32"/>
        <end position="52"/>
    </location>
</feature>
<feature type="non-terminal residue" evidence="2">
    <location>
        <position position="116"/>
    </location>
</feature>
<organism evidence="2">
    <name type="scientific">Anaplasma phagocytophilum</name>
    <name type="common">Ehrlichia phagocytophila</name>
    <dbReference type="NCBI Taxonomy" id="948"/>
    <lineage>
        <taxon>Bacteria</taxon>
        <taxon>Pseudomonadati</taxon>
        <taxon>Pseudomonadota</taxon>
        <taxon>Alphaproteobacteria</taxon>
        <taxon>Rickettsiales</taxon>
        <taxon>Anaplasmataceae</taxon>
        <taxon>Anaplasma</taxon>
        <taxon>phagocytophilum group</taxon>
    </lineage>
</organism>
<evidence type="ECO:0000256" key="1">
    <source>
        <dbReference type="SAM" id="MobiDB-lite"/>
    </source>
</evidence>
<evidence type="ECO:0000313" key="2">
    <source>
        <dbReference type="EMBL" id="BAN28284.1"/>
    </source>
</evidence>
<name>R4WUR7_ANAPH</name>
<proteinExistence type="predicted"/>
<feature type="non-terminal residue" evidence="2">
    <location>
        <position position="1"/>
    </location>
</feature>
<feature type="compositionally biased region" description="Low complexity" evidence="1">
    <location>
        <begin position="32"/>
        <end position="46"/>
    </location>
</feature>
<dbReference type="EMBL" id="AB821512">
    <property type="protein sequence ID" value="BAN28284.1"/>
    <property type="molecule type" value="Genomic_DNA"/>
</dbReference>
<protein>
    <submittedName>
        <fullName evidence="2">p44 outer surface protein</fullName>
    </submittedName>
</protein>
<dbReference type="AlphaFoldDB" id="R4WUR7"/>
<accession>R4WUR7</accession>